<evidence type="ECO:0000256" key="1">
    <source>
        <dbReference type="SAM" id="SignalP"/>
    </source>
</evidence>
<organism evidence="2 3">
    <name type="scientific">Paralabilibaculum antarcticum</name>
    <dbReference type="NCBI Taxonomy" id="2912572"/>
    <lineage>
        <taxon>Bacteria</taxon>
        <taxon>Pseudomonadati</taxon>
        <taxon>Bacteroidota</taxon>
        <taxon>Bacteroidia</taxon>
        <taxon>Marinilabiliales</taxon>
        <taxon>Marinifilaceae</taxon>
        <taxon>Paralabilibaculum</taxon>
    </lineage>
</organism>
<gene>
    <name evidence="2" type="ORF">L3049_02455</name>
</gene>
<evidence type="ECO:0008006" key="4">
    <source>
        <dbReference type="Google" id="ProtNLM"/>
    </source>
</evidence>
<feature type="chain" id="PRO_5047491722" description="Phosphate-selective porin O and P" evidence="1">
    <location>
        <begin position="22"/>
        <end position="387"/>
    </location>
</feature>
<keyword evidence="1" id="KW-0732">Signal</keyword>
<name>A0ABT5VN39_9BACT</name>
<dbReference type="SUPFAM" id="SSF56935">
    <property type="entry name" value="Porins"/>
    <property type="match status" value="1"/>
</dbReference>
<dbReference type="RefSeq" id="WP_275108192.1">
    <property type="nucleotide sequence ID" value="NZ_JAKJSC010000001.1"/>
</dbReference>
<dbReference type="InterPro" id="IPR023614">
    <property type="entry name" value="Porin_dom_sf"/>
</dbReference>
<reference evidence="2 3" key="1">
    <citation type="submission" date="2022-01" db="EMBL/GenBank/DDBJ databases">
        <title>Labilibaculum sp. nov, a marine bacterium isolated from Antarctica.</title>
        <authorList>
            <person name="Dai W."/>
        </authorList>
    </citation>
    <scope>NUCLEOTIDE SEQUENCE [LARGE SCALE GENOMIC DNA]</scope>
    <source>
        <strain evidence="2 3">DW002</strain>
    </source>
</reference>
<sequence length="387" mass="43509">MFYLKTWLGICFLMATISVNAQEKPTVEIGGALRFNYNYSSWKDAQKKRGGDFGYDVFLLKAKAKYKGLKLNAEYRFYSEDFGGGMLKQGWIAYDFNENDELQFGLTQVPFGITQYNSNSFFFSLNYYVGLEDDHDMGLKYIHQGEKWDYTLAFFKNAEELRFGGNSDVSNSRYSYDVGSIDLNGDGNLNIRNKEVNQLNGNLSYKIENPNAKHRVGVSAQYGGLFNLDTEEMGNHYALAAYYEAQVGKLGVKAQLVNYKYNPENPNGEADGVVAMTAYGAPYLIASEASIYTLGLSYSVPLDWGPVSNVVIYNDFGYMDKTESSFEDSMMNVTGAMFTAGNIYTLVDFAAGKNQPWLGAEWTNALAAGTPDAEWEMRFNINIGYYF</sequence>
<comment type="caution">
    <text evidence="2">The sequence shown here is derived from an EMBL/GenBank/DDBJ whole genome shotgun (WGS) entry which is preliminary data.</text>
</comment>
<dbReference type="Proteomes" id="UP001528920">
    <property type="component" value="Unassembled WGS sequence"/>
</dbReference>
<feature type="signal peptide" evidence="1">
    <location>
        <begin position="1"/>
        <end position="21"/>
    </location>
</feature>
<evidence type="ECO:0000313" key="3">
    <source>
        <dbReference type="Proteomes" id="UP001528920"/>
    </source>
</evidence>
<dbReference type="EMBL" id="JAKJSC010000001">
    <property type="protein sequence ID" value="MDE5416854.1"/>
    <property type="molecule type" value="Genomic_DNA"/>
</dbReference>
<keyword evidence="3" id="KW-1185">Reference proteome</keyword>
<dbReference type="Gene3D" id="2.40.160.10">
    <property type="entry name" value="Porin"/>
    <property type="match status" value="1"/>
</dbReference>
<evidence type="ECO:0000313" key="2">
    <source>
        <dbReference type="EMBL" id="MDE5416854.1"/>
    </source>
</evidence>
<accession>A0ABT5VN39</accession>
<protein>
    <recommendedName>
        <fullName evidence="4">Phosphate-selective porin O and P</fullName>
    </recommendedName>
</protein>
<proteinExistence type="predicted"/>